<keyword evidence="2" id="KW-0675">Receptor</keyword>
<dbReference type="EMBL" id="CP129683">
    <property type="protein sequence ID" value="XDS49973.1"/>
    <property type="molecule type" value="Genomic_DNA"/>
</dbReference>
<reference evidence="2" key="1">
    <citation type="submission" date="2023-07" db="EMBL/GenBank/DDBJ databases">
        <title>Bifidobacterium aquikefiriaerophilum sp. nov. and Bifidobacterium eccum sp. nov., isolated from water kefir.</title>
        <authorList>
            <person name="Breselge S."/>
            <person name="Bellassi P."/>
            <person name="Barcenilla C."/>
            <person name="Alvarez-Ordonez A."/>
            <person name="Morelli L."/>
            <person name="Cotter P.D."/>
        </authorList>
    </citation>
    <scope>NUCLEOTIDE SEQUENCE</scope>
    <source>
        <strain evidence="4">WK012_4_13</strain>
        <strain evidence="3">WK013_4_14</strain>
        <strain evidence="2">WK048_4_13</strain>
    </source>
</reference>
<dbReference type="AlphaFoldDB" id="A0AB39UBQ8"/>
<evidence type="ECO:0000313" key="3">
    <source>
        <dbReference type="EMBL" id="XDS48746.1"/>
    </source>
</evidence>
<feature type="domain" description="TIR" evidence="1">
    <location>
        <begin position="101"/>
        <end position="187"/>
    </location>
</feature>
<dbReference type="Gene3D" id="3.40.50.10140">
    <property type="entry name" value="Toll/interleukin-1 receptor homology (TIR) domain"/>
    <property type="match status" value="1"/>
</dbReference>
<dbReference type="Pfam" id="PF13676">
    <property type="entry name" value="TIR_2"/>
    <property type="match status" value="1"/>
</dbReference>
<proteinExistence type="predicted"/>
<dbReference type="EMBL" id="CP129682">
    <property type="protein sequence ID" value="XDS48746.1"/>
    <property type="molecule type" value="Genomic_DNA"/>
</dbReference>
<protein>
    <submittedName>
        <fullName evidence="2">Toll/interleukin-1 receptor domain-containing protein</fullName>
    </submittedName>
</protein>
<name>A0AB39UBQ8_9BIFI</name>
<dbReference type="SUPFAM" id="SSF52200">
    <property type="entry name" value="Toll/Interleukin receptor TIR domain"/>
    <property type="match status" value="1"/>
</dbReference>
<dbReference type="InterPro" id="IPR000157">
    <property type="entry name" value="TIR_dom"/>
</dbReference>
<evidence type="ECO:0000313" key="4">
    <source>
        <dbReference type="EMBL" id="XDS49973.1"/>
    </source>
</evidence>
<organism evidence="2">
    <name type="scientific">Bifidobacterium fermentum</name>
    <dbReference type="NCBI Taxonomy" id="3059035"/>
    <lineage>
        <taxon>Bacteria</taxon>
        <taxon>Bacillati</taxon>
        <taxon>Actinomycetota</taxon>
        <taxon>Actinomycetes</taxon>
        <taxon>Bifidobacteriales</taxon>
        <taxon>Bifidobacteriaceae</taxon>
        <taxon>Bifidobacterium</taxon>
    </lineage>
</organism>
<dbReference type="EMBL" id="CP129675">
    <property type="protein sequence ID" value="XDS46473.1"/>
    <property type="molecule type" value="Genomic_DNA"/>
</dbReference>
<dbReference type="InterPro" id="IPR035897">
    <property type="entry name" value="Toll_tir_struct_dom_sf"/>
</dbReference>
<evidence type="ECO:0000259" key="1">
    <source>
        <dbReference type="Pfam" id="PF13676"/>
    </source>
</evidence>
<gene>
    <name evidence="4" type="ORF">QN062_06065</name>
    <name evidence="3" type="ORF">QN216_00260</name>
    <name evidence="2" type="ORF">QN217_10185</name>
</gene>
<dbReference type="RefSeq" id="WP_369340945.1">
    <property type="nucleotide sequence ID" value="NZ_CP129675.1"/>
</dbReference>
<sequence length="345" mass="39050">MSIDIEKLSKMRSVARTLAECDFDEVNLLFHELHTDEVMQGQWEDEDGYERSNEERFSAVLNIIRDLPRDIVEELVPAVSQLFETTIQMNRQQGVRPLFLFASHLTSQKALVGQVSSYLKSWGIMLFVAHESIVPDHEWLKEIEKALHDCDAGVAFLSPHFNESKWCDQEVGWLLGREVPCYALKFHDEDPYGPFGKKQAFPVRADMTAEKIGDEIIRWLSTKPELTNGFYASMVEALKLSQNYHRTDLVWKQLYSATGLDSHEVASILAAIRDNDQVYNASGGVGGENGEYKELAFKLALKQPGFETNRDLAKEVAKSRGLESLLPVESTSDVSDDADPWAVDF</sequence>
<evidence type="ECO:0000313" key="2">
    <source>
        <dbReference type="EMBL" id="XDS46473.1"/>
    </source>
</evidence>
<dbReference type="GO" id="GO:0007165">
    <property type="term" value="P:signal transduction"/>
    <property type="evidence" value="ECO:0007669"/>
    <property type="project" value="InterPro"/>
</dbReference>
<accession>A0AB39UBQ8</accession>
<dbReference type="KEGG" id="bfk:QN062_06065"/>